<gene>
    <name evidence="1" type="ORF">CHC_T00001293001</name>
</gene>
<organism evidence="1 2">
    <name type="scientific">Chondrus crispus</name>
    <name type="common">Carrageen Irish moss</name>
    <name type="synonym">Polymorpha crispa</name>
    <dbReference type="NCBI Taxonomy" id="2769"/>
    <lineage>
        <taxon>Eukaryota</taxon>
        <taxon>Rhodophyta</taxon>
        <taxon>Florideophyceae</taxon>
        <taxon>Rhodymeniophycidae</taxon>
        <taxon>Gigartinales</taxon>
        <taxon>Gigartinaceae</taxon>
        <taxon>Chondrus</taxon>
    </lineage>
</organism>
<dbReference type="GeneID" id="17326560"/>
<dbReference type="Gramene" id="CDF38935">
    <property type="protein sequence ID" value="CDF38935"/>
    <property type="gene ID" value="CHC_T00001293001"/>
</dbReference>
<sequence>MPVTITNHMVTQADFTLAACRSRTLSLSVTTDGIWRRRRAASRSAFSSSAVLMHLAGLRENEVIEEQRILSRHNRISLADFSFNCNAFGDKDCLLFFRFKKTMC</sequence>
<dbReference type="EMBL" id="HG001977">
    <property type="protein sequence ID" value="CDF38935.1"/>
    <property type="molecule type" value="Genomic_DNA"/>
</dbReference>
<dbReference type="AlphaFoldDB" id="R7QNH3"/>
<dbReference type="KEGG" id="ccp:CHC_T00001293001"/>
<evidence type="ECO:0000313" key="2">
    <source>
        <dbReference type="Proteomes" id="UP000012073"/>
    </source>
</evidence>
<evidence type="ECO:0000313" key="1">
    <source>
        <dbReference type="EMBL" id="CDF38935.1"/>
    </source>
</evidence>
<keyword evidence="2" id="KW-1185">Reference proteome</keyword>
<dbReference type="Proteomes" id="UP000012073">
    <property type="component" value="Unassembled WGS sequence"/>
</dbReference>
<accession>R7QNH3</accession>
<protein>
    <submittedName>
        <fullName evidence="1">Uncharacterized protein</fullName>
    </submittedName>
</protein>
<name>R7QNH3_CHOCR</name>
<proteinExistence type="predicted"/>
<reference evidence="2" key="1">
    <citation type="journal article" date="2013" name="Proc. Natl. Acad. Sci. U.S.A.">
        <title>Genome structure and metabolic features in the red seaweed Chondrus crispus shed light on evolution of the Archaeplastida.</title>
        <authorList>
            <person name="Collen J."/>
            <person name="Porcel B."/>
            <person name="Carre W."/>
            <person name="Ball S.G."/>
            <person name="Chaparro C."/>
            <person name="Tonon T."/>
            <person name="Barbeyron T."/>
            <person name="Michel G."/>
            <person name="Noel B."/>
            <person name="Valentin K."/>
            <person name="Elias M."/>
            <person name="Artiguenave F."/>
            <person name="Arun A."/>
            <person name="Aury J.M."/>
            <person name="Barbosa-Neto J.F."/>
            <person name="Bothwell J.H."/>
            <person name="Bouget F.Y."/>
            <person name="Brillet L."/>
            <person name="Cabello-Hurtado F."/>
            <person name="Capella-Gutierrez S."/>
            <person name="Charrier B."/>
            <person name="Cladiere L."/>
            <person name="Cock J.M."/>
            <person name="Coelho S.M."/>
            <person name="Colleoni C."/>
            <person name="Czjzek M."/>
            <person name="Da Silva C."/>
            <person name="Delage L."/>
            <person name="Denoeud F."/>
            <person name="Deschamps P."/>
            <person name="Dittami S.M."/>
            <person name="Gabaldon T."/>
            <person name="Gachon C.M."/>
            <person name="Groisillier A."/>
            <person name="Herve C."/>
            <person name="Jabbari K."/>
            <person name="Katinka M."/>
            <person name="Kloareg B."/>
            <person name="Kowalczyk N."/>
            <person name="Labadie K."/>
            <person name="Leblanc C."/>
            <person name="Lopez P.J."/>
            <person name="McLachlan D.H."/>
            <person name="Meslet-Cladiere L."/>
            <person name="Moustafa A."/>
            <person name="Nehr Z."/>
            <person name="Nyvall Collen P."/>
            <person name="Panaud O."/>
            <person name="Partensky F."/>
            <person name="Poulain J."/>
            <person name="Rensing S.A."/>
            <person name="Rousvoal S."/>
            <person name="Samson G."/>
            <person name="Symeonidi A."/>
            <person name="Weissenbach J."/>
            <person name="Zambounis A."/>
            <person name="Wincker P."/>
            <person name="Boyen C."/>
        </authorList>
    </citation>
    <scope>NUCLEOTIDE SEQUENCE [LARGE SCALE GENOMIC DNA]</scope>
    <source>
        <strain evidence="2">cv. Stackhouse</strain>
    </source>
</reference>
<dbReference type="RefSeq" id="XP_005718840.1">
    <property type="nucleotide sequence ID" value="XM_005718783.1"/>
</dbReference>